<keyword evidence="3" id="KW-1185">Reference proteome</keyword>
<sequence>PIIAASPGGALANISTASRTSATGSPPRCAPPSSQALRRRCERWRDMPSIMTAAPSCACASRTVSATATSDQTPRSRSGCFSSRAASSVGALVAFLSARAVAFLRRCFPSRAAFSSGDQRVKTMCKIGEFPTHGAMPE</sequence>
<reference evidence="2 3" key="1">
    <citation type="journal article" date="2013" name="PLoS Genet.">
        <title>Distinctive expansion of potential virulence genes in the genome of the oomycete fish pathogen Saprolegnia parasitica.</title>
        <authorList>
            <person name="Jiang R.H."/>
            <person name="de Bruijn I."/>
            <person name="Haas B.J."/>
            <person name="Belmonte R."/>
            <person name="Lobach L."/>
            <person name="Christie J."/>
            <person name="van den Ackerveken G."/>
            <person name="Bottin A."/>
            <person name="Bulone V."/>
            <person name="Diaz-Moreno S.M."/>
            <person name="Dumas B."/>
            <person name="Fan L."/>
            <person name="Gaulin E."/>
            <person name="Govers F."/>
            <person name="Grenville-Briggs L.J."/>
            <person name="Horner N.R."/>
            <person name="Levin J.Z."/>
            <person name="Mammella M."/>
            <person name="Meijer H.J."/>
            <person name="Morris P."/>
            <person name="Nusbaum C."/>
            <person name="Oome S."/>
            <person name="Phillips A.J."/>
            <person name="van Rooyen D."/>
            <person name="Rzeszutek E."/>
            <person name="Saraiva M."/>
            <person name="Secombes C.J."/>
            <person name="Seidl M.F."/>
            <person name="Snel B."/>
            <person name="Stassen J.H."/>
            <person name="Sykes S."/>
            <person name="Tripathy S."/>
            <person name="van den Berg H."/>
            <person name="Vega-Arreguin J.C."/>
            <person name="Wawra S."/>
            <person name="Young S.K."/>
            <person name="Zeng Q."/>
            <person name="Dieguez-Uribeondo J."/>
            <person name="Russ C."/>
            <person name="Tyler B.M."/>
            <person name="van West P."/>
        </authorList>
    </citation>
    <scope>NUCLEOTIDE SEQUENCE [LARGE SCALE GENOMIC DNA]</scope>
    <source>
        <strain evidence="2 3">CBS 223.65</strain>
    </source>
</reference>
<gene>
    <name evidence="2" type="ORF">SPRG_22068</name>
</gene>
<proteinExistence type="predicted"/>
<evidence type="ECO:0000256" key="1">
    <source>
        <dbReference type="SAM" id="MobiDB-lite"/>
    </source>
</evidence>
<feature type="region of interest" description="Disordered" evidence="1">
    <location>
        <begin position="16"/>
        <end position="37"/>
    </location>
</feature>
<dbReference type="KEGG" id="spar:SPRG_22068"/>
<dbReference type="VEuPathDB" id="FungiDB:SPRG_22068"/>
<dbReference type="Proteomes" id="UP000030745">
    <property type="component" value="Unassembled WGS sequence"/>
</dbReference>
<name>A0A067D603_SAPPC</name>
<protein>
    <submittedName>
        <fullName evidence="2">Uncharacterized protein</fullName>
    </submittedName>
</protein>
<feature type="non-terminal residue" evidence="2">
    <location>
        <position position="1"/>
    </location>
</feature>
<accession>A0A067D603</accession>
<dbReference type="GeneID" id="24142451"/>
<evidence type="ECO:0000313" key="2">
    <source>
        <dbReference type="EMBL" id="KDO34121.1"/>
    </source>
</evidence>
<dbReference type="EMBL" id="KK583191">
    <property type="protein sequence ID" value="KDO34121.1"/>
    <property type="molecule type" value="Genomic_DNA"/>
</dbReference>
<organism evidence="2 3">
    <name type="scientific">Saprolegnia parasitica (strain CBS 223.65)</name>
    <dbReference type="NCBI Taxonomy" id="695850"/>
    <lineage>
        <taxon>Eukaryota</taxon>
        <taxon>Sar</taxon>
        <taxon>Stramenopiles</taxon>
        <taxon>Oomycota</taxon>
        <taxon>Saprolegniomycetes</taxon>
        <taxon>Saprolegniales</taxon>
        <taxon>Saprolegniaceae</taxon>
        <taxon>Saprolegnia</taxon>
    </lineage>
</organism>
<dbReference type="AlphaFoldDB" id="A0A067D603"/>
<feature type="non-terminal residue" evidence="2">
    <location>
        <position position="138"/>
    </location>
</feature>
<evidence type="ECO:0000313" key="3">
    <source>
        <dbReference type="Proteomes" id="UP000030745"/>
    </source>
</evidence>
<dbReference type="RefSeq" id="XP_012195332.1">
    <property type="nucleotide sequence ID" value="XM_012339942.1"/>
</dbReference>